<evidence type="ECO:0000313" key="1">
    <source>
        <dbReference type="EMBL" id="KKK51000.1"/>
    </source>
</evidence>
<feature type="non-terminal residue" evidence="1">
    <location>
        <position position="342"/>
    </location>
</feature>
<dbReference type="EMBL" id="LAZR01067733">
    <property type="protein sequence ID" value="KKK51000.1"/>
    <property type="molecule type" value="Genomic_DNA"/>
</dbReference>
<gene>
    <name evidence="1" type="ORF">LCGC14_3119390</name>
</gene>
<protein>
    <submittedName>
        <fullName evidence="1">Uncharacterized protein</fullName>
    </submittedName>
</protein>
<proteinExistence type="predicted"/>
<name>A0A0F8WRP9_9ZZZZ</name>
<accession>A0A0F8WRP9</accession>
<feature type="non-terminal residue" evidence="1">
    <location>
        <position position="1"/>
    </location>
</feature>
<sequence length="342" mass="35118">PNPSAAPVITAFHKSILIDMSAYTLGATETFVVDYSTDGGAYTTDAIITTGSNVIHATLTPGSTYAYKYKIRGGSDTPYSSASSALNPLSDSSSHAFGIVLAANVVTTNLAAISADIGDISAGQIRNAANTKGVLLSGSLPGGWTQYIDFVATGANPFIKHDKFELWADGSAFFKGQIDIETPQITQGGNLYHLIMRNTGVAHGMTTLVETNVGCAVGEVAGGAGGLLLQGFSEGSLSAVDIQAMTADTSSPNTPIMALRSYVRSGTTRTTPAAADRLLGIYAGPTEQVTVFGDGSMAIGPGTPHAAGGGLRLANNVAVSWRNTGNTADFGIKLNSSDEIEI</sequence>
<comment type="caution">
    <text evidence="1">The sequence shown here is derived from an EMBL/GenBank/DDBJ whole genome shotgun (WGS) entry which is preliminary data.</text>
</comment>
<reference evidence="1" key="1">
    <citation type="journal article" date="2015" name="Nature">
        <title>Complex archaea that bridge the gap between prokaryotes and eukaryotes.</title>
        <authorList>
            <person name="Spang A."/>
            <person name="Saw J.H."/>
            <person name="Jorgensen S.L."/>
            <person name="Zaremba-Niedzwiedzka K."/>
            <person name="Martijn J."/>
            <person name="Lind A.E."/>
            <person name="van Eijk R."/>
            <person name="Schleper C."/>
            <person name="Guy L."/>
            <person name="Ettema T.J."/>
        </authorList>
    </citation>
    <scope>NUCLEOTIDE SEQUENCE</scope>
</reference>
<organism evidence="1">
    <name type="scientific">marine sediment metagenome</name>
    <dbReference type="NCBI Taxonomy" id="412755"/>
    <lineage>
        <taxon>unclassified sequences</taxon>
        <taxon>metagenomes</taxon>
        <taxon>ecological metagenomes</taxon>
    </lineage>
</organism>
<dbReference type="AlphaFoldDB" id="A0A0F8WRP9"/>